<dbReference type="EnsemblMetazoa" id="XM_014385917.2">
    <property type="protein sequence ID" value="XP_014241403.2"/>
    <property type="gene ID" value="LOC106662108"/>
</dbReference>
<dbReference type="PROSITE" id="PS50071">
    <property type="entry name" value="HOMEOBOX_2"/>
    <property type="match status" value="1"/>
</dbReference>
<dbReference type="PANTHER" id="PTHR24340">
    <property type="entry name" value="HOMEOBOX PROTEIN NKX"/>
    <property type="match status" value="1"/>
</dbReference>
<dbReference type="RefSeq" id="XP_014241403.2">
    <property type="nucleotide sequence ID" value="XM_014385917.2"/>
</dbReference>
<keyword evidence="4 5" id="KW-0539">Nucleus</keyword>
<dbReference type="OrthoDB" id="6159439at2759"/>
<dbReference type="Gene3D" id="1.10.10.60">
    <property type="entry name" value="Homeodomain-like"/>
    <property type="match status" value="1"/>
</dbReference>
<comment type="subcellular location">
    <subcellularLocation>
        <location evidence="1 5 6">Nucleus</location>
    </subcellularLocation>
</comment>
<accession>A0A8I6TDC3</accession>
<dbReference type="KEGG" id="clec:106662108"/>
<dbReference type="OMA" id="PCKESVK"/>
<organism evidence="8 9">
    <name type="scientific">Cimex lectularius</name>
    <name type="common">Bed bug</name>
    <name type="synonym">Acanthia lectularia</name>
    <dbReference type="NCBI Taxonomy" id="79782"/>
    <lineage>
        <taxon>Eukaryota</taxon>
        <taxon>Metazoa</taxon>
        <taxon>Ecdysozoa</taxon>
        <taxon>Arthropoda</taxon>
        <taxon>Hexapoda</taxon>
        <taxon>Insecta</taxon>
        <taxon>Pterygota</taxon>
        <taxon>Neoptera</taxon>
        <taxon>Paraneoptera</taxon>
        <taxon>Hemiptera</taxon>
        <taxon>Heteroptera</taxon>
        <taxon>Panheteroptera</taxon>
        <taxon>Cimicomorpha</taxon>
        <taxon>Cimicidae</taxon>
        <taxon>Cimex</taxon>
    </lineage>
</organism>
<reference evidence="8" key="1">
    <citation type="submission" date="2022-01" db="UniProtKB">
        <authorList>
            <consortium name="EnsemblMetazoa"/>
        </authorList>
    </citation>
    <scope>IDENTIFICATION</scope>
</reference>
<dbReference type="SUPFAM" id="SSF46689">
    <property type="entry name" value="Homeodomain-like"/>
    <property type="match status" value="1"/>
</dbReference>
<dbReference type="InterPro" id="IPR017970">
    <property type="entry name" value="Homeobox_CS"/>
</dbReference>
<dbReference type="PANTHER" id="PTHR24340:SF82">
    <property type="entry name" value="HOMEOBOX PROTEIN VND"/>
    <property type="match status" value="1"/>
</dbReference>
<name>A0A8I6TDC3_CIMLE</name>
<keyword evidence="9" id="KW-1185">Reference proteome</keyword>
<protein>
    <recommendedName>
        <fullName evidence="7">Homeobox domain-containing protein</fullName>
    </recommendedName>
</protein>
<dbReference type="GO" id="GO:0000981">
    <property type="term" value="F:DNA-binding transcription factor activity, RNA polymerase II-specific"/>
    <property type="evidence" value="ECO:0007669"/>
    <property type="project" value="InterPro"/>
</dbReference>
<dbReference type="AlphaFoldDB" id="A0A8I6TDC3"/>
<dbReference type="GO" id="GO:0000978">
    <property type="term" value="F:RNA polymerase II cis-regulatory region sequence-specific DNA binding"/>
    <property type="evidence" value="ECO:0007669"/>
    <property type="project" value="TreeGrafter"/>
</dbReference>
<evidence type="ECO:0000256" key="1">
    <source>
        <dbReference type="ARBA" id="ARBA00004123"/>
    </source>
</evidence>
<evidence type="ECO:0000256" key="3">
    <source>
        <dbReference type="ARBA" id="ARBA00023155"/>
    </source>
</evidence>
<proteinExistence type="predicted"/>
<dbReference type="GeneID" id="106662108"/>
<feature type="DNA-binding region" description="Homeobox" evidence="5">
    <location>
        <begin position="132"/>
        <end position="191"/>
    </location>
</feature>
<evidence type="ECO:0000313" key="9">
    <source>
        <dbReference type="Proteomes" id="UP000494040"/>
    </source>
</evidence>
<evidence type="ECO:0000256" key="4">
    <source>
        <dbReference type="ARBA" id="ARBA00023242"/>
    </source>
</evidence>
<evidence type="ECO:0000256" key="2">
    <source>
        <dbReference type="ARBA" id="ARBA00023125"/>
    </source>
</evidence>
<dbReference type="Pfam" id="PF00046">
    <property type="entry name" value="Homeodomain"/>
    <property type="match status" value="1"/>
</dbReference>
<feature type="domain" description="Homeobox" evidence="7">
    <location>
        <begin position="130"/>
        <end position="190"/>
    </location>
</feature>
<dbReference type="InterPro" id="IPR020479">
    <property type="entry name" value="HD_metazoa"/>
</dbReference>
<dbReference type="GO" id="GO:0030154">
    <property type="term" value="P:cell differentiation"/>
    <property type="evidence" value="ECO:0007669"/>
    <property type="project" value="TreeGrafter"/>
</dbReference>
<evidence type="ECO:0000313" key="8">
    <source>
        <dbReference type="EnsemblMetazoa" id="XP_014241403.2"/>
    </source>
</evidence>
<dbReference type="InterPro" id="IPR050394">
    <property type="entry name" value="Homeobox_NK-like"/>
</dbReference>
<evidence type="ECO:0000256" key="6">
    <source>
        <dbReference type="RuleBase" id="RU000682"/>
    </source>
</evidence>
<sequence length="235" mass="27909">MAFHQRTPQTAETLPGDPMTIMLSQYYDYSQPPLNTPFSVKDILNLPTSEEPFGLEDIGIEEYVPQIDLEADGLELRLQHNFQPGLNGMTSHHVQQLSNLSVPCKESVKHNTNLPRDCEKKREPNKLKQRYKRKPRILFSQAQVHQLEQRFMQQKYLSAPEREHMAAEIKLTSTQVKIWFQNRRYKSKRMQTEENNSILPRPQSWEVPQPYYQQQTVFYQQPYDQNYVQENWQIL</sequence>
<dbReference type="InterPro" id="IPR009057">
    <property type="entry name" value="Homeodomain-like_sf"/>
</dbReference>
<dbReference type="GO" id="GO:0005634">
    <property type="term" value="C:nucleus"/>
    <property type="evidence" value="ECO:0007669"/>
    <property type="project" value="UniProtKB-SubCell"/>
</dbReference>
<dbReference type="InterPro" id="IPR001356">
    <property type="entry name" value="HD"/>
</dbReference>
<keyword evidence="3 5" id="KW-0371">Homeobox</keyword>
<dbReference type="PRINTS" id="PR00024">
    <property type="entry name" value="HOMEOBOX"/>
</dbReference>
<dbReference type="CDD" id="cd00086">
    <property type="entry name" value="homeodomain"/>
    <property type="match status" value="1"/>
</dbReference>
<evidence type="ECO:0000259" key="7">
    <source>
        <dbReference type="PROSITE" id="PS50071"/>
    </source>
</evidence>
<dbReference type="Proteomes" id="UP000494040">
    <property type="component" value="Unassembled WGS sequence"/>
</dbReference>
<dbReference type="SMART" id="SM00389">
    <property type="entry name" value="HOX"/>
    <property type="match status" value="1"/>
</dbReference>
<dbReference type="PROSITE" id="PS00027">
    <property type="entry name" value="HOMEOBOX_1"/>
    <property type="match status" value="1"/>
</dbReference>
<evidence type="ECO:0000256" key="5">
    <source>
        <dbReference type="PROSITE-ProRule" id="PRU00108"/>
    </source>
</evidence>
<keyword evidence="2 5" id="KW-0238">DNA-binding</keyword>